<protein>
    <submittedName>
        <fullName evidence="2">Uncharacterized protein</fullName>
    </submittedName>
</protein>
<sequence length="65" mass="7325">MPLFLSKSGGTSVTVKATNPVPCTTAAYLNIGHVLRWVQHLYPMTERQNKRSDRNTTNLPTRKVQ</sequence>
<organism evidence="2 3">
    <name type="scientific">Portunus trituberculatus</name>
    <name type="common">Swimming crab</name>
    <name type="synonym">Neptunus trituberculatus</name>
    <dbReference type="NCBI Taxonomy" id="210409"/>
    <lineage>
        <taxon>Eukaryota</taxon>
        <taxon>Metazoa</taxon>
        <taxon>Ecdysozoa</taxon>
        <taxon>Arthropoda</taxon>
        <taxon>Crustacea</taxon>
        <taxon>Multicrustacea</taxon>
        <taxon>Malacostraca</taxon>
        <taxon>Eumalacostraca</taxon>
        <taxon>Eucarida</taxon>
        <taxon>Decapoda</taxon>
        <taxon>Pleocyemata</taxon>
        <taxon>Brachyura</taxon>
        <taxon>Eubrachyura</taxon>
        <taxon>Portunoidea</taxon>
        <taxon>Portunidae</taxon>
        <taxon>Portuninae</taxon>
        <taxon>Portunus</taxon>
    </lineage>
</organism>
<dbReference type="Proteomes" id="UP000324222">
    <property type="component" value="Unassembled WGS sequence"/>
</dbReference>
<reference evidence="2 3" key="1">
    <citation type="submission" date="2019-05" db="EMBL/GenBank/DDBJ databases">
        <title>Another draft genome of Portunus trituberculatus and its Hox gene families provides insights of decapod evolution.</title>
        <authorList>
            <person name="Jeong J.-H."/>
            <person name="Song I."/>
            <person name="Kim S."/>
            <person name="Choi T."/>
            <person name="Kim D."/>
            <person name="Ryu S."/>
            <person name="Kim W."/>
        </authorList>
    </citation>
    <scope>NUCLEOTIDE SEQUENCE [LARGE SCALE GENOMIC DNA]</scope>
    <source>
        <tissue evidence="2">Muscle</tissue>
    </source>
</reference>
<feature type="region of interest" description="Disordered" evidence="1">
    <location>
        <begin position="44"/>
        <end position="65"/>
    </location>
</feature>
<keyword evidence="3" id="KW-1185">Reference proteome</keyword>
<dbReference type="EMBL" id="VSRR010007895">
    <property type="protein sequence ID" value="MPC47742.1"/>
    <property type="molecule type" value="Genomic_DNA"/>
</dbReference>
<name>A0A5B7FMS3_PORTR</name>
<proteinExistence type="predicted"/>
<evidence type="ECO:0000256" key="1">
    <source>
        <dbReference type="SAM" id="MobiDB-lite"/>
    </source>
</evidence>
<dbReference type="AlphaFoldDB" id="A0A5B7FMS3"/>
<gene>
    <name evidence="2" type="ORF">E2C01_041498</name>
</gene>
<comment type="caution">
    <text evidence="2">The sequence shown here is derived from an EMBL/GenBank/DDBJ whole genome shotgun (WGS) entry which is preliminary data.</text>
</comment>
<accession>A0A5B7FMS3</accession>
<evidence type="ECO:0000313" key="3">
    <source>
        <dbReference type="Proteomes" id="UP000324222"/>
    </source>
</evidence>
<evidence type="ECO:0000313" key="2">
    <source>
        <dbReference type="EMBL" id="MPC47742.1"/>
    </source>
</evidence>
<feature type="compositionally biased region" description="Polar residues" evidence="1">
    <location>
        <begin position="55"/>
        <end position="65"/>
    </location>
</feature>